<dbReference type="AlphaFoldDB" id="A0A1H7HVI4"/>
<dbReference type="Proteomes" id="UP000182719">
    <property type="component" value="Unassembled WGS sequence"/>
</dbReference>
<organism evidence="1 2">
    <name type="scientific">Stigmatella aurantiaca</name>
    <dbReference type="NCBI Taxonomy" id="41"/>
    <lineage>
        <taxon>Bacteria</taxon>
        <taxon>Pseudomonadati</taxon>
        <taxon>Myxococcota</taxon>
        <taxon>Myxococcia</taxon>
        <taxon>Myxococcales</taxon>
        <taxon>Cystobacterineae</taxon>
        <taxon>Archangiaceae</taxon>
        <taxon>Stigmatella</taxon>
    </lineage>
</organism>
<name>A0A1H7HVI4_STIAU</name>
<gene>
    <name evidence="1" type="ORF">SAMN05444354_101836</name>
</gene>
<dbReference type="InterPro" id="IPR013785">
    <property type="entry name" value="Aldolase_TIM"/>
</dbReference>
<evidence type="ECO:0000313" key="1">
    <source>
        <dbReference type="EMBL" id="SEK54373.1"/>
    </source>
</evidence>
<dbReference type="SUPFAM" id="SSF51395">
    <property type="entry name" value="FMN-linked oxidoreductases"/>
    <property type="match status" value="2"/>
</dbReference>
<protein>
    <submittedName>
        <fullName evidence="1">Uncharacterized protein</fullName>
    </submittedName>
</protein>
<keyword evidence="2" id="KW-1185">Reference proteome</keyword>
<sequence length="94" mass="10473">MAMERLFAALDVGGWTLRNRVTVAPMTLQRGEADFVSLGRGALTHSDWPRRVREGASVEDFDRGLLSPVADLESADRYRAERPSVRTTRSPRAS</sequence>
<dbReference type="EMBL" id="FOAP01000001">
    <property type="protein sequence ID" value="SEK54373.1"/>
    <property type="molecule type" value="Genomic_DNA"/>
</dbReference>
<evidence type="ECO:0000313" key="2">
    <source>
        <dbReference type="Proteomes" id="UP000182719"/>
    </source>
</evidence>
<dbReference type="Gene3D" id="3.20.20.70">
    <property type="entry name" value="Aldolase class I"/>
    <property type="match status" value="1"/>
</dbReference>
<reference evidence="2" key="1">
    <citation type="submission" date="2016-10" db="EMBL/GenBank/DDBJ databases">
        <authorList>
            <person name="Varghese N."/>
            <person name="Submissions S."/>
        </authorList>
    </citation>
    <scope>NUCLEOTIDE SEQUENCE [LARGE SCALE GENOMIC DNA]</scope>
    <source>
        <strain evidence="2">DSM 17044</strain>
    </source>
</reference>
<proteinExistence type="predicted"/>
<accession>A0A1H7HVI4</accession>